<accession>A0A2G8JGF8</accession>
<protein>
    <submittedName>
        <fullName evidence="1">Dystrophin-like protein</fullName>
    </submittedName>
</protein>
<dbReference type="EMBL" id="MRZV01002075">
    <property type="protein sequence ID" value="PIK34799.1"/>
    <property type="molecule type" value="Genomic_DNA"/>
</dbReference>
<dbReference type="Gene3D" id="1.20.58.60">
    <property type="match status" value="1"/>
</dbReference>
<dbReference type="AlphaFoldDB" id="A0A2G8JGF8"/>
<sequence>MEEQSKEVAQFLSEQTVMAEVTSVESSSPVLKRPSEDLVLKKQFDGELDSLVTWLEDTEQVICSSGEPTPDDPSLNDQIQIFATLDSGLRERTMRVKTVSELGNKLINLTQKGELMYE</sequence>
<evidence type="ECO:0000313" key="2">
    <source>
        <dbReference type="Proteomes" id="UP000230750"/>
    </source>
</evidence>
<dbReference type="SUPFAM" id="SSF46966">
    <property type="entry name" value="Spectrin repeat"/>
    <property type="match status" value="1"/>
</dbReference>
<proteinExistence type="predicted"/>
<dbReference type="Proteomes" id="UP000230750">
    <property type="component" value="Unassembled WGS sequence"/>
</dbReference>
<gene>
    <name evidence="1" type="ORF">BSL78_28375</name>
</gene>
<keyword evidence="2" id="KW-1185">Reference proteome</keyword>
<organism evidence="1 2">
    <name type="scientific">Stichopus japonicus</name>
    <name type="common">Sea cucumber</name>
    <dbReference type="NCBI Taxonomy" id="307972"/>
    <lineage>
        <taxon>Eukaryota</taxon>
        <taxon>Metazoa</taxon>
        <taxon>Echinodermata</taxon>
        <taxon>Eleutherozoa</taxon>
        <taxon>Echinozoa</taxon>
        <taxon>Holothuroidea</taxon>
        <taxon>Aspidochirotacea</taxon>
        <taxon>Aspidochirotida</taxon>
        <taxon>Stichopodidae</taxon>
        <taxon>Apostichopus</taxon>
    </lineage>
</organism>
<comment type="caution">
    <text evidence="1">The sequence shown here is derived from an EMBL/GenBank/DDBJ whole genome shotgun (WGS) entry which is preliminary data.</text>
</comment>
<name>A0A2G8JGF8_STIJA</name>
<reference evidence="1 2" key="1">
    <citation type="journal article" date="2017" name="PLoS Biol.">
        <title>The sea cucumber genome provides insights into morphological evolution and visceral regeneration.</title>
        <authorList>
            <person name="Zhang X."/>
            <person name="Sun L."/>
            <person name="Yuan J."/>
            <person name="Sun Y."/>
            <person name="Gao Y."/>
            <person name="Zhang L."/>
            <person name="Li S."/>
            <person name="Dai H."/>
            <person name="Hamel J.F."/>
            <person name="Liu C."/>
            <person name="Yu Y."/>
            <person name="Liu S."/>
            <person name="Lin W."/>
            <person name="Guo K."/>
            <person name="Jin S."/>
            <person name="Xu P."/>
            <person name="Storey K.B."/>
            <person name="Huan P."/>
            <person name="Zhang T."/>
            <person name="Zhou Y."/>
            <person name="Zhang J."/>
            <person name="Lin C."/>
            <person name="Li X."/>
            <person name="Xing L."/>
            <person name="Huo D."/>
            <person name="Sun M."/>
            <person name="Wang L."/>
            <person name="Mercier A."/>
            <person name="Li F."/>
            <person name="Yang H."/>
            <person name="Xiang J."/>
        </authorList>
    </citation>
    <scope>NUCLEOTIDE SEQUENCE [LARGE SCALE GENOMIC DNA]</scope>
    <source>
        <strain evidence="1">Shaxun</strain>
        <tissue evidence="1">Muscle</tissue>
    </source>
</reference>
<evidence type="ECO:0000313" key="1">
    <source>
        <dbReference type="EMBL" id="PIK34799.1"/>
    </source>
</evidence>
<dbReference type="OrthoDB" id="10057795at2759"/>